<proteinExistence type="predicted"/>
<dbReference type="InterPro" id="IPR004358">
    <property type="entry name" value="Sig_transdc_His_kin-like_C"/>
</dbReference>
<evidence type="ECO:0000256" key="2">
    <source>
        <dbReference type="ARBA" id="ARBA00012438"/>
    </source>
</evidence>
<keyword evidence="3" id="KW-0597">Phosphoprotein</keyword>
<dbReference type="InterPro" id="IPR013656">
    <property type="entry name" value="PAS_4"/>
</dbReference>
<dbReference type="NCBIfam" id="TIGR00229">
    <property type="entry name" value="sensory_box"/>
    <property type="match status" value="2"/>
</dbReference>
<dbReference type="InterPro" id="IPR035965">
    <property type="entry name" value="PAS-like_dom_sf"/>
</dbReference>
<evidence type="ECO:0000256" key="5">
    <source>
        <dbReference type="ARBA" id="ARBA00022777"/>
    </source>
</evidence>
<name>A0A2S1R1N9_9FLAO</name>
<dbReference type="SMART" id="SM00388">
    <property type="entry name" value="HisKA"/>
    <property type="match status" value="1"/>
</dbReference>
<keyword evidence="9" id="KW-1185">Reference proteome</keyword>
<feature type="domain" description="Histidine kinase" evidence="6">
    <location>
        <begin position="280"/>
        <end position="497"/>
    </location>
</feature>
<dbReference type="PROSITE" id="PS50109">
    <property type="entry name" value="HIS_KIN"/>
    <property type="match status" value="1"/>
</dbReference>
<dbReference type="Pfam" id="PF00512">
    <property type="entry name" value="HisKA"/>
    <property type="match status" value="1"/>
</dbReference>
<evidence type="ECO:0000259" key="7">
    <source>
        <dbReference type="PROSITE" id="PS50113"/>
    </source>
</evidence>
<keyword evidence="5 8" id="KW-0418">Kinase</keyword>
<dbReference type="Gene3D" id="2.10.70.100">
    <property type="match status" value="1"/>
</dbReference>
<dbReference type="Gene3D" id="3.30.450.20">
    <property type="entry name" value="PAS domain"/>
    <property type="match status" value="2"/>
</dbReference>
<dbReference type="InterPro" id="IPR036097">
    <property type="entry name" value="HisK_dim/P_sf"/>
</dbReference>
<dbReference type="SMART" id="SM00086">
    <property type="entry name" value="PAC"/>
    <property type="match status" value="1"/>
</dbReference>
<dbReference type="SUPFAM" id="SSF55785">
    <property type="entry name" value="PYP-like sensor domain (PAS domain)"/>
    <property type="match status" value="2"/>
</dbReference>
<dbReference type="Proteomes" id="UP000244929">
    <property type="component" value="Chromosome"/>
</dbReference>
<dbReference type="PANTHER" id="PTHR43304">
    <property type="entry name" value="PHYTOCHROME-LIKE PROTEIN CPH1"/>
    <property type="match status" value="1"/>
</dbReference>
<evidence type="ECO:0000256" key="1">
    <source>
        <dbReference type="ARBA" id="ARBA00000085"/>
    </source>
</evidence>
<keyword evidence="4" id="KW-0808">Transferase</keyword>
<dbReference type="GO" id="GO:0000155">
    <property type="term" value="F:phosphorelay sensor kinase activity"/>
    <property type="evidence" value="ECO:0007669"/>
    <property type="project" value="InterPro"/>
</dbReference>
<dbReference type="OrthoDB" id="9766459at2"/>
<evidence type="ECO:0000256" key="4">
    <source>
        <dbReference type="ARBA" id="ARBA00022679"/>
    </source>
</evidence>
<sequence>MEIEQIYLLRSVIDNAPYPMGVYVGDDFTIELANKSMIATYGKGNDVIGKSYRKLLPELNDQQIFDQIERVRSTGIPFHAKDQRVDLVIDGVRKVHYFNYSFTPIYTPEGAIYGVMNTGMDVTDLNNARQKVIEGEDKLKMAIDNANLGTYEINFSDNFIRTSGKFNEIWKVSPPITNDHLISKIHPDDLIVRQKALEAGEIVGKMDYEVRIIHDDGSIRWLRINAIYLTDDYDNRVGLYGTVQDITEERDFSRQLLQQVKERTEDLHRSNDNLRQFAHVISHDMKEPLRKIEFFNSRMRDEVLSGSTEGLRYSEKIAKSATRMNMLIDGVLTYSKHNKAFYKIETVDLNDVLNSVTSDLELTILEKNANITSDELPAVQGALILLNQLFYNLIANSLKFSRPGIPPDICITHKFQYLEDENKVVLSFRDNGVGFDQKHAARIFEPFTRLHSQDEYDGTGLGLSLCQKIATRHHGNIRAHGIPGEGSLIEVSLPLNQSVIEV</sequence>
<dbReference type="PRINTS" id="PR00344">
    <property type="entry name" value="BCTRLSENSOR"/>
</dbReference>
<dbReference type="PROSITE" id="PS50113">
    <property type="entry name" value="PAC"/>
    <property type="match status" value="1"/>
</dbReference>
<dbReference type="CDD" id="cd00082">
    <property type="entry name" value="HisKA"/>
    <property type="match status" value="1"/>
</dbReference>
<dbReference type="InterPro" id="IPR003594">
    <property type="entry name" value="HATPase_dom"/>
</dbReference>
<evidence type="ECO:0000313" key="8">
    <source>
        <dbReference type="EMBL" id="AWH86555.1"/>
    </source>
</evidence>
<evidence type="ECO:0000256" key="3">
    <source>
        <dbReference type="ARBA" id="ARBA00022553"/>
    </source>
</evidence>
<dbReference type="EMBL" id="CP029186">
    <property type="protein sequence ID" value="AWH86555.1"/>
    <property type="molecule type" value="Genomic_DNA"/>
</dbReference>
<dbReference type="InterPro" id="IPR005467">
    <property type="entry name" value="His_kinase_dom"/>
</dbReference>
<dbReference type="PANTHER" id="PTHR43304:SF1">
    <property type="entry name" value="PAC DOMAIN-CONTAINING PROTEIN"/>
    <property type="match status" value="1"/>
</dbReference>
<protein>
    <recommendedName>
        <fullName evidence="2">histidine kinase</fullName>
        <ecNumber evidence="2">2.7.13.3</ecNumber>
    </recommendedName>
</protein>
<dbReference type="InterPro" id="IPR013655">
    <property type="entry name" value="PAS_fold_3"/>
</dbReference>
<dbReference type="RefSeq" id="WP_108779278.1">
    <property type="nucleotide sequence ID" value="NZ_CP029186.1"/>
</dbReference>
<comment type="catalytic activity">
    <reaction evidence="1">
        <text>ATP + protein L-histidine = ADP + protein N-phospho-L-histidine.</text>
        <dbReference type="EC" id="2.7.13.3"/>
    </reaction>
</comment>
<dbReference type="InterPro" id="IPR000014">
    <property type="entry name" value="PAS"/>
</dbReference>
<dbReference type="KEGG" id="falb:HYN59_16215"/>
<dbReference type="SUPFAM" id="SSF47384">
    <property type="entry name" value="Homodimeric domain of signal transducing histidine kinase"/>
    <property type="match status" value="1"/>
</dbReference>
<evidence type="ECO:0000259" key="6">
    <source>
        <dbReference type="PROSITE" id="PS50109"/>
    </source>
</evidence>
<reference evidence="8 9" key="1">
    <citation type="submission" date="2018-04" db="EMBL/GenBank/DDBJ databases">
        <title>Genome sequencing of Flavobacterium sp. HYN0059.</title>
        <authorList>
            <person name="Yi H."/>
            <person name="Baek C."/>
        </authorList>
    </citation>
    <scope>NUCLEOTIDE SEQUENCE [LARGE SCALE GENOMIC DNA]</scope>
    <source>
        <strain evidence="8 9">HYN0059</strain>
    </source>
</reference>
<dbReference type="AlphaFoldDB" id="A0A2S1R1N9"/>
<dbReference type="Pfam" id="PF08447">
    <property type="entry name" value="PAS_3"/>
    <property type="match status" value="1"/>
</dbReference>
<dbReference type="CDD" id="cd00130">
    <property type="entry name" value="PAS"/>
    <property type="match status" value="1"/>
</dbReference>
<dbReference type="Gene3D" id="3.30.565.10">
    <property type="entry name" value="Histidine kinase-like ATPase, C-terminal domain"/>
    <property type="match status" value="1"/>
</dbReference>
<dbReference type="SUPFAM" id="SSF55874">
    <property type="entry name" value="ATPase domain of HSP90 chaperone/DNA topoisomerase II/histidine kinase"/>
    <property type="match status" value="1"/>
</dbReference>
<dbReference type="InterPro" id="IPR036890">
    <property type="entry name" value="HATPase_C_sf"/>
</dbReference>
<dbReference type="Pfam" id="PF08448">
    <property type="entry name" value="PAS_4"/>
    <property type="match status" value="1"/>
</dbReference>
<accession>A0A2S1R1N9</accession>
<dbReference type="InterPro" id="IPR001610">
    <property type="entry name" value="PAC"/>
</dbReference>
<dbReference type="InterPro" id="IPR052162">
    <property type="entry name" value="Sensor_kinase/Photoreceptor"/>
</dbReference>
<gene>
    <name evidence="8" type="ORF">HYN59_16215</name>
</gene>
<organism evidence="8 9">
    <name type="scientific">Flavobacterium album</name>
    <dbReference type="NCBI Taxonomy" id="2175091"/>
    <lineage>
        <taxon>Bacteria</taxon>
        <taxon>Pseudomonadati</taxon>
        <taxon>Bacteroidota</taxon>
        <taxon>Flavobacteriia</taxon>
        <taxon>Flavobacteriales</taxon>
        <taxon>Flavobacteriaceae</taxon>
        <taxon>Flavobacterium</taxon>
    </lineage>
</organism>
<dbReference type="InterPro" id="IPR003661">
    <property type="entry name" value="HisK_dim/P_dom"/>
</dbReference>
<dbReference type="Gene3D" id="1.10.287.130">
    <property type="match status" value="1"/>
</dbReference>
<evidence type="ECO:0000313" key="9">
    <source>
        <dbReference type="Proteomes" id="UP000244929"/>
    </source>
</evidence>
<dbReference type="Pfam" id="PF02518">
    <property type="entry name" value="HATPase_c"/>
    <property type="match status" value="1"/>
</dbReference>
<feature type="domain" description="PAC" evidence="7">
    <location>
        <begin position="206"/>
        <end position="258"/>
    </location>
</feature>
<dbReference type="EC" id="2.7.13.3" evidence="2"/>
<dbReference type="InterPro" id="IPR000700">
    <property type="entry name" value="PAS-assoc_C"/>
</dbReference>
<dbReference type="SMART" id="SM00387">
    <property type="entry name" value="HATPase_c"/>
    <property type="match status" value="1"/>
</dbReference>